<feature type="region of interest" description="Disordered" evidence="1">
    <location>
        <begin position="1"/>
        <end position="23"/>
    </location>
</feature>
<dbReference type="InterPro" id="IPR009241">
    <property type="entry name" value="HigB-like"/>
</dbReference>
<feature type="region of interest" description="Disordered" evidence="1">
    <location>
        <begin position="112"/>
        <end position="147"/>
    </location>
</feature>
<organism evidence="2 3">
    <name type="scientific">Jatrophihabitans cynanchi</name>
    <dbReference type="NCBI Taxonomy" id="2944128"/>
    <lineage>
        <taxon>Bacteria</taxon>
        <taxon>Bacillati</taxon>
        <taxon>Actinomycetota</taxon>
        <taxon>Actinomycetes</taxon>
        <taxon>Jatrophihabitantales</taxon>
        <taxon>Jatrophihabitantaceae</taxon>
        <taxon>Jatrophihabitans</taxon>
    </lineage>
</organism>
<dbReference type="RefSeq" id="WP_269441649.1">
    <property type="nucleotide sequence ID" value="NZ_CP097463.1"/>
</dbReference>
<dbReference type="Proteomes" id="UP001164693">
    <property type="component" value="Chromosome"/>
</dbReference>
<evidence type="ECO:0000256" key="1">
    <source>
        <dbReference type="SAM" id="MobiDB-lite"/>
    </source>
</evidence>
<sequence>MAKGRSGRQPFRSAAIEPKPAAPKKTPKWLFVPEFGAEFGGLPAVAISGLSTLMERHAEGTTRPGNHFKPIGDGLYELRFEHSNNHFRLIFKWDQGDLVALTAFAKNQEKIPRKDLKRARTRSAAWVRPKGTSSAGPKNPETNRGSR</sequence>
<proteinExistence type="predicted"/>
<dbReference type="Pfam" id="PF05973">
    <property type="entry name" value="Gp49"/>
    <property type="match status" value="1"/>
</dbReference>
<protein>
    <submittedName>
        <fullName evidence="2">Type II toxin-antitoxin system RelE/ParE family toxin</fullName>
    </submittedName>
</protein>
<accession>A0ABY7JW57</accession>
<reference evidence="2" key="1">
    <citation type="submission" date="2022-05" db="EMBL/GenBank/DDBJ databases">
        <title>Jatrophihabitans sp. SB3-54 whole genome sequence.</title>
        <authorList>
            <person name="Suh M.K."/>
            <person name="Eom M.K."/>
            <person name="Kim J.S."/>
            <person name="Kim H.S."/>
            <person name="Do H.E."/>
            <person name="Shin Y.K."/>
            <person name="Lee J.-S."/>
        </authorList>
    </citation>
    <scope>NUCLEOTIDE SEQUENCE</scope>
    <source>
        <strain evidence="2">SB3-54</strain>
    </source>
</reference>
<feature type="compositionally biased region" description="Polar residues" evidence="1">
    <location>
        <begin position="131"/>
        <end position="147"/>
    </location>
</feature>
<dbReference type="EMBL" id="CP097463">
    <property type="protein sequence ID" value="WAX55146.1"/>
    <property type="molecule type" value="Genomic_DNA"/>
</dbReference>
<keyword evidence="3" id="KW-1185">Reference proteome</keyword>
<evidence type="ECO:0000313" key="3">
    <source>
        <dbReference type="Proteomes" id="UP001164693"/>
    </source>
</evidence>
<gene>
    <name evidence="2" type="ORF">M6B22_11300</name>
</gene>
<name>A0ABY7JW57_9ACTN</name>
<evidence type="ECO:0000313" key="2">
    <source>
        <dbReference type="EMBL" id="WAX55146.1"/>
    </source>
</evidence>